<dbReference type="PANTHER" id="PTHR30204">
    <property type="entry name" value="REDOX-CYCLING DRUG-SENSING TRANSCRIPTIONAL ACTIVATOR SOXR"/>
    <property type="match status" value="1"/>
</dbReference>
<dbReference type="SMART" id="SM00422">
    <property type="entry name" value="HTH_MERR"/>
    <property type="match status" value="1"/>
</dbReference>
<feature type="compositionally biased region" description="Low complexity" evidence="2">
    <location>
        <begin position="25"/>
        <end position="47"/>
    </location>
</feature>
<dbReference type="SUPFAM" id="SSF46955">
    <property type="entry name" value="Putative DNA-binding domain"/>
    <property type="match status" value="1"/>
</dbReference>
<dbReference type="PROSITE" id="PS50937">
    <property type="entry name" value="HTH_MERR_2"/>
    <property type="match status" value="1"/>
</dbReference>
<feature type="domain" description="HTH merR-type" evidence="3">
    <location>
        <begin position="160"/>
        <end position="230"/>
    </location>
</feature>
<name>A0AAT9GJP8_9BACT</name>
<dbReference type="RefSeq" id="WP_353548517.1">
    <property type="nucleotide sequence ID" value="NZ_AP029612.1"/>
</dbReference>
<keyword evidence="1" id="KW-0238">DNA-binding</keyword>
<sequence>MAYFYAMQKMQQLDLFGMPVEPVSTPTKKTTAPKAKPVQEQQPEPVPVVVAEPEPIVIPAPVAEVIEVPAIEAETPVAATPTLPTTDPVVFADERIVVKIKPKNTIPEAKAVETPAPVKVAAEPVTKQPGKRGRKSFREIDTEIDLVDIPDEETLKQKLYYPISEVAKWFKVNTSLLRYWENEFDILQPRKTRKGDRLFRYEDIRNLQLIYFLLRQRKFSIEGARTYLKQNKHQADVQAQLVQSLTKFKSFLLELRAGLGS</sequence>
<dbReference type="InterPro" id="IPR009061">
    <property type="entry name" value="DNA-bd_dom_put_sf"/>
</dbReference>
<evidence type="ECO:0000313" key="4">
    <source>
        <dbReference type="EMBL" id="BFG70879.1"/>
    </source>
</evidence>
<proteinExistence type="predicted"/>
<dbReference type="Gene3D" id="1.10.1660.10">
    <property type="match status" value="1"/>
</dbReference>
<evidence type="ECO:0000259" key="3">
    <source>
        <dbReference type="PROSITE" id="PS50937"/>
    </source>
</evidence>
<dbReference type="GO" id="GO:0003700">
    <property type="term" value="F:DNA-binding transcription factor activity"/>
    <property type="evidence" value="ECO:0007669"/>
    <property type="project" value="InterPro"/>
</dbReference>
<organism evidence="4">
    <name type="scientific">Sediminibacterium sp. KACHI17</name>
    <dbReference type="NCBI Taxonomy" id="1751071"/>
    <lineage>
        <taxon>Bacteria</taxon>
        <taxon>Pseudomonadati</taxon>
        <taxon>Bacteroidota</taxon>
        <taxon>Chitinophagia</taxon>
        <taxon>Chitinophagales</taxon>
        <taxon>Chitinophagaceae</taxon>
        <taxon>Sediminibacterium</taxon>
    </lineage>
</organism>
<evidence type="ECO:0000256" key="2">
    <source>
        <dbReference type="SAM" id="MobiDB-lite"/>
    </source>
</evidence>
<gene>
    <name evidence="4" type="ORF">KACHI17_17600</name>
</gene>
<dbReference type="AlphaFoldDB" id="A0AAT9GJP8"/>
<dbReference type="Pfam" id="PF13411">
    <property type="entry name" value="MerR_1"/>
    <property type="match status" value="1"/>
</dbReference>
<dbReference type="GO" id="GO:0003677">
    <property type="term" value="F:DNA binding"/>
    <property type="evidence" value="ECO:0007669"/>
    <property type="project" value="UniProtKB-KW"/>
</dbReference>
<dbReference type="CDD" id="cd04765">
    <property type="entry name" value="HTH_MlrA-like_sg2"/>
    <property type="match status" value="1"/>
</dbReference>
<accession>A0AAT9GJP8</accession>
<evidence type="ECO:0000256" key="1">
    <source>
        <dbReference type="ARBA" id="ARBA00023125"/>
    </source>
</evidence>
<dbReference type="EMBL" id="AP029612">
    <property type="protein sequence ID" value="BFG70879.1"/>
    <property type="molecule type" value="Genomic_DNA"/>
</dbReference>
<dbReference type="PANTHER" id="PTHR30204:SF15">
    <property type="entry name" value="BLL5018 PROTEIN"/>
    <property type="match status" value="1"/>
</dbReference>
<protein>
    <recommendedName>
        <fullName evidence="3">HTH merR-type domain-containing protein</fullName>
    </recommendedName>
</protein>
<dbReference type="InterPro" id="IPR047057">
    <property type="entry name" value="MerR_fam"/>
</dbReference>
<reference evidence="4" key="1">
    <citation type="submission" date="2024-02" db="EMBL/GenBank/DDBJ databases">
        <title>Sediminibacterium planktonica sp. nov. and Sediminibacterium longus sp. nov., isolated from surface lake and river water.</title>
        <authorList>
            <person name="Watanabe K."/>
            <person name="Takemine S."/>
            <person name="Ishii Y."/>
            <person name="Ogata Y."/>
            <person name="Shindo C."/>
            <person name="Suda W."/>
        </authorList>
    </citation>
    <scope>NUCLEOTIDE SEQUENCE</scope>
    <source>
        <strain evidence="4">KACHI17</strain>
    </source>
</reference>
<dbReference type="InterPro" id="IPR000551">
    <property type="entry name" value="MerR-type_HTH_dom"/>
</dbReference>
<feature type="region of interest" description="Disordered" evidence="2">
    <location>
        <begin position="24"/>
        <end position="47"/>
    </location>
</feature>